<dbReference type="AlphaFoldDB" id="A0AAU9L4S5"/>
<feature type="region of interest" description="Disordered" evidence="1">
    <location>
        <begin position="1"/>
        <end position="22"/>
    </location>
</feature>
<evidence type="ECO:0000313" key="8">
    <source>
        <dbReference type="Proteomes" id="UP001160483"/>
    </source>
</evidence>
<keyword evidence="2" id="KW-0472">Membrane</keyword>
<protein>
    <submittedName>
        <fullName evidence="4">Uncharacterized protein</fullName>
    </submittedName>
</protein>
<evidence type="ECO:0000313" key="5">
    <source>
        <dbReference type="EMBL" id="CAH0513962.1"/>
    </source>
</evidence>
<dbReference type="EMBL" id="CAKKTJ010000199">
    <property type="protein sequence ID" value="CAH0477884.1"/>
    <property type="molecule type" value="Genomic_DNA"/>
</dbReference>
<dbReference type="EMBL" id="CAKLCB010000048">
    <property type="protein sequence ID" value="CAH0513962.1"/>
    <property type="molecule type" value="Genomic_DNA"/>
</dbReference>
<evidence type="ECO:0000313" key="6">
    <source>
        <dbReference type="EMBL" id="CAH0513965.1"/>
    </source>
</evidence>
<name>A0AAU9L4S5_9STRA</name>
<evidence type="ECO:0000313" key="7">
    <source>
        <dbReference type="Proteomes" id="UP001158986"/>
    </source>
</evidence>
<dbReference type="EMBL" id="CAKLCB010000048">
    <property type="protein sequence ID" value="CAH0513965.1"/>
    <property type="molecule type" value="Genomic_DNA"/>
</dbReference>
<accession>A0AAU9L4S5</accession>
<reference evidence="4 7" key="1">
    <citation type="submission" date="2021-11" db="EMBL/GenBank/DDBJ databases">
        <authorList>
            <person name="Islam A."/>
            <person name="Islam S."/>
            <person name="Flora M.S."/>
            <person name="Rahman M."/>
            <person name="Ziaur R.M."/>
            <person name="Epstein J.H."/>
            <person name="Hassan M."/>
            <person name="Klassen M."/>
            <person name="Woodard K."/>
            <person name="Webb A."/>
            <person name="Webby R.J."/>
            <person name="El Zowalaty M.E."/>
        </authorList>
    </citation>
    <scope>NUCLEOTIDE SEQUENCE</scope>
    <source>
        <strain evidence="5">Pbs1</strain>
        <strain evidence="4">Pbs3</strain>
    </source>
</reference>
<dbReference type="Proteomes" id="UP001160483">
    <property type="component" value="Unassembled WGS sequence"/>
</dbReference>
<keyword evidence="7" id="KW-1185">Reference proteome</keyword>
<dbReference type="Proteomes" id="UP001158986">
    <property type="component" value="Unassembled WGS sequence"/>
</dbReference>
<keyword evidence="2" id="KW-1133">Transmembrane helix</keyword>
<evidence type="ECO:0000313" key="3">
    <source>
        <dbReference type="EMBL" id="CAH0477884.1"/>
    </source>
</evidence>
<evidence type="ECO:0000313" key="4">
    <source>
        <dbReference type="EMBL" id="CAH0477887.1"/>
    </source>
</evidence>
<evidence type="ECO:0000256" key="1">
    <source>
        <dbReference type="SAM" id="MobiDB-lite"/>
    </source>
</evidence>
<organism evidence="4 8">
    <name type="scientific">Peronospora belbahrii</name>
    <dbReference type="NCBI Taxonomy" id="622444"/>
    <lineage>
        <taxon>Eukaryota</taxon>
        <taxon>Sar</taxon>
        <taxon>Stramenopiles</taxon>
        <taxon>Oomycota</taxon>
        <taxon>Peronosporomycetes</taxon>
        <taxon>Peronosporales</taxon>
        <taxon>Peronosporaceae</taxon>
        <taxon>Peronospora</taxon>
    </lineage>
</organism>
<dbReference type="EMBL" id="CAKKTJ010000199">
    <property type="protein sequence ID" value="CAH0477887.1"/>
    <property type="molecule type" value="Genomic_DNA"/>
</dbReference>
<evidence type="ECO:0000256" key="2">
    <source>
        <dbReference type="SAM" id="Phobius"/>
    </source>
</evidence>
<feature type="transmembrane region" description="Helical" evidence="2">
    <location>
        <begin position="279"/>
        <end position="301"/>
    </location>
</feature>
<gene>
    <name evidence="5" type="ORF">PBS001_LOCUS744</name>
    <name evidence="6" type="ORF">PBS001_LOCUS747</name>
    <name evidence="3" type="ORF">PBS003_LOCUS4609</name>
    <name evidence="4" type="ORF">PBS003_LOCUS4612</name>
</gene>
<comment type="caution">
    <text evidence="4">The sequence shown here is derived from an EMBL/GenBank/DDBJ whole genome shotgun (WGS) entry which is preliminary data.</text>
</comment>
<sequence>MKQSSRTSIPVRKKKKQQHCAKGESDSTAYRLGFVLQLDAGQVWAFLSSEEVANLIQACGSVLSTTFTVKMALSALDDFADEQKTHLGRQCYCDWMRSIDFQRYRERCFDAAPFTVNRAMPSLQVPNGASVLLSAVALAQRVLLPYCANNSHGTGMFVPVLCLLPTDGKRLSNDAAVKKAMNRVCKKAGDRFVHKYTTRYGYNPTDFIHEHWNSIEGQKCLYCLYEIPRRRKWCDKLIQRIRANCSNVYRPLKATMVKELQFVRYVPQRKGERTRWRGLVAGISPSGVFCGMYIASGFWPYDS</sequence>
<keyword evidence="2" id="KW-0812">Transmembrane</keyword>
<proteinExistence type="predicted"/>